<proteinExistence type="predicted"/>
<dbReference type="HOGENOM" id="CLU_1533694_0_0_1"/>
<dbReference type="EMBL" id="KN823067">
    <property type="protein sequence ID" value="KIO24170.1"/>
    <property type="molecule type" value="Genomic_DNA"/>
</dbReference>
<evidence type="ECO:0000313" key="2">
    <source>
        <dbReference type="Proteomes" id="UP000054248"/>
    </source>
</evidence>
<dbReference type="OrthoDB" id="376826at2759"/>
<accession>A0A0C3Q510</accession>
<dbReference type="STRING" id="1051891.A0A0C3Q510"/>
<dbReference type="AlphaFoldDB" id="A0A0C3Q510"/>
<dbReference type="Proteomes" id="UP000054248">
    <property type="component" value="Unassembled WGS sequence"/>
</dbReference>
<reference evidence="2" key="2">
    <citation type="submission" date="2015-01" db="EMBL/GenBank/DDBJ databases">
        <title>Evolutionary Origins and Diversification of the Mycorrhizal Mutualists.</title>
        <authorList>
            <consortium name="DOE Joint Genome Institute"/>
            <consortium name="Mycorrhizal Genomics Consortium"/>
            <person name="Kohler A."/>
            <person name="Kuo A."/>
            <person name="Nagy L.G."/>
            <person name="Floudas D."/>
            <person name="Copeland A."/>
            <person name="Barry K.W."/>
            <person name="Cichocki N."/>
            <person name="Veneault-Fourrey C."/>
            <person name="LaButti K."/>
            <person name="Lindquist E.A."/>
            <person name="Lipzen A."/>
            <person name="Lundell T."/>
            <person name="Morin E."/>
            <person name="Murat C."/>
            <person name="Riley R."/>
            <person name="Ohm R."/>
            <person name="Sun H."/>
            <person name="Tunlid A."/>
            <person name="Henrissat B."/>
            <person name="Grigoriev I.V."/>
            <person name="Hibbett D.S."/>
            <person name="Martin F."/>
        </authorList>
    </citation>
    <scope>NUCLEOTIDE SEQUENCE [LARGE SCALE GENOMIC DNA]</scope>
    <source>
        <strain evidence="2">MUT 4182</strain>
    </source>
</reference>
<reference evidence="1 2" key="1">
    <citation type="submission" date="2014-04" db="EMBL/GenBank/DDBJ databases">
        <authorList>
            <consortium name="DOE Joint Genome Institute"/>
            <person name="Kuo A."/>
            <person name="Girlanda M."/>
            <person name="Perotto S."/>
            <person name="Kohler A."/>
            <person name="Nagy L.G."/>
            <person name="Floudas D."/>
            <person name="Copeland A."/>
            <person name="Barry K.W."/>
            <person name="Cichocki N."/>
            <person name="Veneault-Fourrey C."/>
            <person name="LaButti K."/>
            <person name="Lindquist E.A."/>
            <person name="Lipzen A."/>
            <person name="Lundell T."/>
            <person name="Morin E."/>
            <person name="Murat C."/>
            <person name="Sun H."/>
            <person name="Tunlid A."/>
            <person name="Henrissat B."/>
            <person name="Grigoriev I.V."/>
            <person name="Hibbett D.S."/>
            <person name="Martin F."/>
            <person name="Nordberg H.P."/>
            <person name="Cantor M.N."/>
            <person name="Hua S.X."/>
        </authorList>
    </citation>
    <scope>NUCLEOTIDE SEQUENCE [LARGE SCALE GENOMIC DNA]</scope>
    <source>
        <strain evidence="1 2">MUT 4182</strain>
    </source>
</reference>
<keyword evidence="2" id="KW-1185">Reference proteome</keyword>
<sequence>MSADVQSQPSPPEIKTIDKLASIPIVQDSLSTLHQTLTTYVPTAYGYGQALTTSAYSLSAPLQVRLAPLIVSADGYALKGLDAAQAKFPVPFTVKTEDVVQGIKTRKDNAVNAVTRPVYGLANGVDSPFTTPSELPLTEPRRPTLRRRAMLPPPAPTQQHQLPLKSVGCITSLWT</sequence>
<gene>
    <name evidence="1" type="ORF">M407DRAFT_26450</name>
</gene>
<evidence type="ECO:0000313" key="1">
    <source>
        <dbReference type="EMBL" id="KIO24170.1"/>
    </source>
</evidence>
<organism evidence="1 2">
    <name type="scientific">Tulasnella calospora MUT 4182</name>
    <dbReference type="NCBI Taxonomy" id="1051891"/>
    <lineage>
        <taxon>Eukaryota</taxon>
        <taxon>Fungi</taxon>
        <taxon>Dikarya</taxon>
        <taxon>Basidiomycota</taxon>
        <taxon>Agaricomycotina</taxon>
        <taxon>Agaricomycetes</taxon>
        <taxon>Cantharellales</taxon>
        <taxon>Tulasnellaceae</taxon>
        <taxon>Tulasnella</taxon>
    </lineage>
</organism>
<protein>
    <submittedName>
        <fullName evidence="1">Uncharacterized protein</fullName>
    </submittedName>
</protein>
<name>A0A0C3Q510_9AGAM</name>